<proteinExistence type="predicted"/>
<name>A0A118KMX1_BURCE</name>
<organism evidence="2 3">
    <name type="scientific">Burkholderia cepacia</name>
    <name type="common">Pseudomonas cepacia</name>
    <dbReference type="NCBI Taxonomy" id="292"/>
    <lineage>
        <taxon>Bacteria</taxon>
        <taxon>Pseudomonadati</taxon>
        <taxon>Pseudomonadota</taxon>
        <taxon>Betaproteobacteria</taxon>
        <taxon>Burkholderiales</taxon>
        <taxon>Burkholderiaceae</taxon>
        <taxon>Burkholderia</taxon>
        <taxon>Burkholderia cepacia complex</taxon>
    </lineage>
</organism>
<dbReference type="EMBL" id="LOYH01000008">
    <property type="protein sequence ID" value="KVK88966.1"/>
    <property type="molecule type" value="Genomic_DNA"/>
</dbReference>
<dbReference type="SUPFAM" id="SSF52540">
    <property type="entry name" value="P-loop containing nucleoside triphosphate hydrolases"/>
    <property type="match status" value="1"/>
</dbReference>
<evidence type="ECO:0000313" key="2">
    <source>
        <dbReference type="EMBL" id="KVK88966.1"/>
    </source>
</evidence>
<protein>
    <submittedName>
        <fullName evidence="2">Anticodon nuclease</fullName>
    </submittedName>
</protein>
<feature type="domain" description="Protein CR006 P-loop" evidence="1">
    <location>
        <begin position="192"/>
        <end position="345"/>
    </location>
</feature>
<evidence type="ECO:0000313" key="3">
    <source>
        <dbReference type="Proteomes" id="UP000069001"/>
    </source>
</evidence>
<accession>A0A118KMX1</accession>
<dbReference type="AlphaFoldDB" id="A0A118KMX1"/>
<evidence type="ECO:0000259" key="1">
    <source>
        <dbReference type="Pfam" id="PF13166"/>
    </source>
</evidence>
<sequence>MSKTLTEIAQELKDADKKVQLIYAFNGTGKTRLSREFKQLIAPKGDGEEAADPPALSRNKILYYNAFTEDLFYWDNDLALDAEPRLRIQPNSFTNWLLAILRDQGQDGNIVHYFQHYTSDKLTPHFSEDFSEVTFSLERGDDENFGNLKISKAEESNFIWSIFYTLLDQVISTRNIPEPEDRETREFDQLEYIFIDDPVSSLDENHLIELAVNLAGLIKSSPPDLKFIITTHSPLFYNVLHNELDLKKNGKKEGCYFLDRLEDGTFDLSVKYGDSNKSFSYHLHLRQAIEQAIASDQVQRYHFTLLRNLYEKTASFLGYPQWSRLLPDDKQAYLNRIIQFTSHSTLSNESVTEPTPQEKQTVKFLLDHLVANYGFWQNEEARGA</sequence>
<dbReference type="InterPro" id="IPR027417">
    <property type="entry name" value="P-loop_NTPase"/>
</dbReference>
<reference evidence="2 3" key="1">
    <citation type="submission" date="2015-11" db="EMBL/GenBank/DDBJ databases">
        <title>Expanding the genomic diversity of Burkholderia species for the development of highly accurate diagnostics.</title>
        <authorList>
            <person name="Sahl J."/>
            <person name="Keim P."/>
            <person name="Wagner D."/>
        </authorList>
    </citation>
    <scope>NUCLEOTIDE SEQUENCE [LARGE SCALE GENOMIC DNA]</scope>
    <source>
        <strain evidence="2 3">MSMB1302</strain>
    </source>
</reference>
<dbReference type="Pfam" id="PF13166">
    <property type="entry name" value="AAA_13"/>
    <property type="match status" value="1"/>
</dbReference>
<dbReference type="RefSeq" id="WP_059727579.1">
    <property type="nucleotide sequence ID" value="NZ_LOYH01000008.1"/>
</dbReference>
<dbReference type="Proteomes" id="UP000069001">
    <property type="component" value="Unassembled WGS sequence"/>
</dbReference>
<comment type="caution">
    <text evidence="2">The sequence shown here is derived from an EMBL/GenBank/DDBJ whole genome shotgun (WGS) entry which is preliminary data.</text>
</comment>
<gene>
    <name evidence="2" type="ORF">WS90_37285</name>
</gene>
<dbReference type="InterPro" id="IPR026866">
    <property type="entry name" value="CR006_AAA"/>
</dbReference>